<keyword evidence="2" id="KW-0687">Ribonucleoprotein</keyword>
<evidence type="ECO:0000313" key="3">
    <source>
        <dbReference type="Proteomes" id="UP000235589"/>
    </source>
</evidence>
<dbReference type="InterPro" id="IPR004038">
    <property type="entry name" value="Ribosomal_eL8/eL30/eS12/Gad45"/>
</dbReference>
<gene>
    <name evidence="2" type="ORF">B9O19_01267</name>
</gene>
<dbReference type="GO" id="GO:0005840">
    <property type="term" value="C:ribosome"/>
    <property type="evidence" value="ECO:0007669"/>
    <property type="project" value="UniProtKB-KW"/>
</dbReference>
<dbReference type="Pfam" id="PF01248">
    <property type="entry name" value="Ribosomal_L7Ae"/>
    <property type="match status" value="1"/>
</dbReference>
<evidence type="ECO:0000313" key="2">
    <source>
        <dbReference type="EMBL" id="AUO19428.1"/>
    </source>
</evidence>
<keyword evidence="3" id="KW-1185">Reference proteome</keyword>
<sequence length="80" mass="8754">MENLKHRNKVIGVKQVKNALKSGRADMVYVADDADTSVTQSIFEMCRENGIEPIIVETRKELGRACGIDVFTAAAATLKS</sequence>
<dbReference type="EMBL" id="CP020991">
    <property type="protein sequence ID" value="AUO19428.1"/>
    <property type="molecule type" value="Genomic_DNA"/>
</dbReference>
<feature type="domain" description="Ribosomal protein eL8/eL30/eS12/Gadd45" evidence="1">
    <location>
        <begin position="4"/>
        <end position="78"/>
    </location>
</feature>
<organism evidence="2 3">
    <name type="scientific">Monoglobus pectinilyticus</name>
    <dbReference type="NCBI Taxonomy" id="1981510"/>
    <lineage>
        <taxon>Bacteria</taxon>
        <taxon>Bacillati</taxon>
        <taxon>Bacillota</taxon>
        <taxon>Clostridia</taxon>
        <taxon>Monoglobales</taxon>
        <taxon>Monoglobaceae</taxon>
        <taxon>Monoglobus</taxon>
    </lineage>
</organism>
<dbReference type="SUPFAM" id="SSF55315">
    <property type="entry name" value="L30e-like"/>
    <property type="match status" value="1"/>
</dbReference>
<keyword evidence="2" id="KW-0689">Ribosomal protein</keyword>
<protein>
    <submittedName>
        <fullName evidence="2">50S ribosomal protein L7ae</fullName>
    </submittedName>
</protein>
<dbReference type="InterPro" id="IPR029064">
    <property type="entry name" value="Ribosomal_eL30-like_sf"/>
</dbReference>
<dbReference type="PRINTS" id="PR00884">
    <property type="entry name" value="RIBOSOMALHS6"/>
</dbReference>
<dbReference type="Proteomes" id="UP000235589">
    <property type="component" value="Chromosome"/>
</dbReference>
<dbReference type="OrthoDB" id="2353623at2"/>
<proteinExistence type="predicted"/>
<evidence type="ECO:0000259" key="1">
    <source>
        <dbReference type="Pfam" id="PF01248"/>
    </source>
</evidence>
<dbReference type="AlphaFoldDB" id="A0A2K9P464"/>
<accession>A0A2K9P464</accession>
<dbReference type="GeneID" id="98062669"/>
<name>A0A2K9P464_9FIRM</name>
<dbReference type="KEGG" id="mpec:B9O19_01267"/>
<reference evidence="2 3" key="1">
    <citation type="submission" date="2017-04" db="EMBL/GenBank/DDBJ databases">
        <title>Monoglobus pectinilyticus 14 draft genome.</title>
        <authorList>
            <person name="Kim C."/>
            <person name="Rosendale D.I."/>
            <person name="Kelly W.J."/>
            <person name="Tannock G.W."/>
            <person name="Patchett M.L."/>
            <person name="Jordens J.Z."/>
        </authorList>
    </citation>
    <scope>NUCLEOTIDE SEQUENCE [LARGE SCALE GENOMIC DNA]</scope>
    <source>
        <strain evidence="2 3">14</strain>
    </source>
</reference>
<dbReference type="RefSeq" id="WP_102365636.1">
    <property type="nucleotide sequence ID" value="NZ_CP020991.1"/>
</dbReference>
<dbReference type="Gene3D" id="3.30.1330.30">
    <property type="match status" value="1"/>
</dbReference>